<dbReference type="InterPro" id="IPR035911">
    <property type="entry name" value="MurE/MurF_N"/>
</dbReference>
<dbReference type="InterPro" id="IPR005761">
    <property type="entry name" value="UDP-N-AcMur-Glu-dNH2Pim_ligase"/>
</dbReference>
<accession>A0A2T0VSH8</accession>
<keyword evidence="7" id="KW-0547">Nucleotide-binding</keyword>
<dbReference type="Pfam" id="PF08245">
    <property type="entry name" value="Mur_ligase_M"/>
    <property type="match status" value="1"/>
</dbReference>
<keyword evidence="13" id="KW-1185">Reference proteome</keyword>
<dbReference type="GO" id="GO:0009252">
    <property type="term" value="P:peptidoglycan biosynthetic process"/>
    <property type="evidence" value="ECO:0007669"/>
    <property type="project" value="UniProtKB-UniRule"/>
</dbReference>
<keyword evidence="7" id="KW-0460">Magnesium</keyword>
<dbReference type="UniPathway" id="UPA00219"/>
<feature type="short sequence motif" description="Meso-diaminopimelate recognition motif" evidence="7">
    <location>
        <begin position="414"/>
        <end position="417"/>
    </location>
</feature>
<keyword evidence="5 7" id="KW-0131">Cell cycle</keyword>
<comment type="cofactor">
    <cofactor evidence="7">
        <name>Mg(2+)</name>
        <dbReference type="ChEBI" id="CHEBI:18420"/>
    </cofactor>
</comment>
<name>A0A2T0VSH8_9GAMM</name>
<comment type="catalytic activity">
    <reaction evidence="7">
        <text>UDP-N-acetyl-alpha-D-muramoyl-L-alanyl-D-glutamate + meso-2,6-diaminopimelate + ATP = UDP-N-acetyl-alpha-D-muramoyl-L-alanyl-gamma-D-glutamyl-meso-2,6-diaminopimelate + ADP + phosphate + H(+)</text>
        <dbReference type="Rhea" id="RHEA:23676"/>
        <dbReference type="ChEBI" id="CHEBI:15378"/>
        <dbReference type="ChEBI" id="CHEBI:30616"/>
        <dbReference type="ChEBI" id="CHEBI:43474"/>
        <dbReference type="ChEBI" id="CHEBI:57791"/>
        <dbReference type="ChEBI" id="CHEBI:83900"/>
        <dbReference type="ChEBI" id="CHEBI:83905"/>
        <dbReference type="ChEBI" id="CHEBI:456216"/>
        <dbReference type="EC" id="6.3.2.13"/>
    </reaction>
</comment>
<dbReference type="GO" id="GO:0008360">
    <property type="term" value="P:regulation of cell shape"/>
    <property type="evidence" value="ECO:0007669"/>
    <property type="project" value="UniProtKB-KW"/>
</dbReference>
<dbReference type="SUPFAM" id="SSF53244">
    <property type="entry name" value="MurD-like peptide ligases, peptide-binding domain"/>
    <property type="match status" value="1"/>
</dbReference>
<dbReference type="NCBIfam" id="TIGR01085">
    <property type="entry name" value="murE"/>
    <property type="match status" value="1"/>
</dbReference>
<dbReference type="GO" id="GO:0008765">
    <property type="term" value="F:UDP-N-acetylmuramoylalanyl-D-glutamate-2,6-diaminopimelate ligase activity"/>
    <property type="evidence" value="ECO:0007669"/>
    <property type="project" value="UniProtKB-UniRule"/>
</dbReference>
<evidence type="ECO:0000256" key="8">
    <source>
        <dbReference type="RuleBase" id="RU004135"/>
    </source>
</evidence>
<dbReference type="GO" id="GO:0005524">
    <property type="term" value="F:ATP binding"/>
    <property type="evidence" value="ECO:0007669"/>
    <property type="project" value="UniProtKB-UniRule"/>
</dbReference>
<dbReference type="InterPro" id="IPR013221">
    <property type="entry name" value="Mur_ligase_cen"/>
</dbReference>
<sequence length="507" mass="53169">MQLTAKRLEAGLAGLWPDRCHALARLTLPDAVRLVLDSRRLAEGDVFVAVPGVAADGRDFIPTALEAGASLVLAHDDGAPGLDDPRVLWLPGLREAQGELGQLLFAVPRELELVGVTGTNGKSSVTHYLAELSIALGVDAGLIGTLGHGRPGRLAAGRLTTPGPLALQAALGELAADGVRWVAMEVSSHALEQGRLDGCRVHAAVFTNLSRDHLDYHGSMAAYAAAKARLFRRHELELAVVNGDDPLARLMLAGVHRHVRVLAVGEDEAVTLRVIDWVPHAGGQRALIATPEGERVLELGVMGRFNLDNVLLAIATLHGLGHPLAALFVAAADLAPVPGRMQRLTRPGGPTVVIDYAHTPDALDSALSALRAHLPGDGRLWCLFGCGGDRDTGKRPLMAAAARQRADRLVVTDDNPRGEDPAAIRAQILAGLEAPGRDGVLELAGRGAAIARALAEAGPDDVVLIAGKGHEDYQEVKGVRHPFSDLAEAERGLAGWGPGRAPGEDAP</sequence>
<comment type="caution">
    <text evidence="12">The sequence shown here is derived from an EMBL/GenBank/DDBJ whole genome shotgun (WGS) entry which is preliminary data.</text>
</comment>
<evidence type="ECO:0000259" key="11">
    <source>
        <dbReference type="Pfam" id="PF08245"/>
    </source>
</evidence>
<feature type="binding site" evidence="7">
    <location>
        <begin position="160"/>
        <end position="161"/>
    </location>
    <ligand>
        <name>UDP-N-acetyl-alpha-D-muramoyl-L-alanyl-D-glutamate</name>
        <dbReference type="ChEBI" id="CHEBI:83900"/>
    </ligand>
</feature>
<dbReference type="EC" id="6.3.2.13" evidence="7"/>
<evidence type="ECO:0000313" key="12">
    <source>
        <dbReference type="EMBL" id="PRY73550.1"/>
    </source>
</evidence>
<gene>
    <name evidence="7" type="primary">murE</name>
    <name evidence="12" type="ORF">BCL64_101221</name>
</gene>
<feature type="binding site" evidence="7">
    <location>
        <begin position="118"/>
        <end position="124"/>
    </location>
    <ligand>
        <name>ATP</name>
        <dbReference type="ChEBI" id="CHEBI:30616"/>
    </ligand>
</feature>
<comment type="caution">
    <text evidence="7">Lacks conserved residue(s) required for the propagation of feature annotation.</text>
</comment>
<comment type="function">
    <text evidence="7">Catalyzes the addition of meso-diaminopimelic acid to the nucleotide precursor UDP-N-acetylmuramoyl-L-alanyl-D-glutamate (UMAG) in the biosynthesis of bacterial cell-wall peptidoglycan.</text>
</comment>
<evidence type="ECO:0000259" key="10">
    <source>
        <dbReference type="Pfam" id="PF02875"/>
    </source>
</evidence>
<dbReference type="NCBIfam" id="NF001126">
    <property type="entry name" value="PRK00139.1-4"/>
    <property type="match status" value="1"/>
</dbReference>
<dbReference type="EMBL" id="PVTM01000001">
    <property type="protein sequence ID" value="PRY73550.1"/>
    <property type="molecule type" value="Genomic_DNA"/>
</dbReference>
<dbReference type="RefSeq" id="WP_106229175.1">
    <property type="nucleotide sequence ID" value="NZ_PVTM01000001.1"/>
</dbReference>
<evidence type="ECO:0000256" key="4">
    <source>
        <dbReference type="ARBA" id="ARBA00022984"/>
    </source>
</evidence>
<evidence type="ECO:0000256" key="3">
    <source>
        <dbReference type="ARBA" id="ARBA00022960"/>
    </source>
</evidence>
<evidence type="ECO:0000256" key="2">
    <source>
        <dbReference type="ARBA" id="ARBA00022618"/>
    </source>
</evidence>
<dbReference type="Pfam" id="PF02875">
    <property type="entry name" value="Mur_ligase_C"/>
    <property type="match status" value="1"/>
</dbReference>
<dbReference type="GO" id="GO:0051301">
    <property type="term" value="P:cell division"/>
    <property type="evidence" value="ECO:0007669"/>
    <property type="project" value="UniProtKB-KW"/>
</dbReference>
<organism evidence="12 13">
    <name type="scientific">Halomonas ventosae</name>
    <dbReference type="NCBI Taxonomy" id="229007"/>
    <lineage>
        <taxon>Bacteria</taxon>
        <taxon>Pseudomonadati</taxon>
        <taxon>Pseudomonadota</taxon>
        <taxon>Gammaproteobacteria</taxon>
        <taxon>Oceanospirillales</taxon>
        <taxon>Halomonadaceae</taxon>
        <taxon>Halomonas</taxon>
    </lineage>
</organism>
<evidence type="ECO:0000256" key="7">
    <source>
        <dbReference type="HAMAP-Rule" id="MF_00208"/>
    </source>
</evidence>
<dbReference type="Gene3D" id="3.90.190.20">
    <property type="entry name" value="Mur ligase, C-terminal domain"/>
    <property type="match status" value="1"/>
</dbReference>
<feature type="binding site" evidence="7">
    <location>
        <begin position="414"/>
        <end position="417"/>
    </location>
    <ligand>
        <name>meso-2,6-diaminopimelate</name>
        <dbReference type="ChEBI" id="CHEBI:57791"/>
    </ligand>
</feature>
<dbReference type="Pfam" id="PF01225">
    <property type="entry name" value="Mur_ligase"/>
    <property type="match status" value="1"/>
</dbReference>
<feature type="binding site" evidence="7">
    <location>
        <position position="471"/>
    </location>
    <ligand>
        <name>meso-2,6-diaminopimelate</name>
        <dbReference type="ChEBI" id="CHEBI:57791"/>
    </ligand>
</feature>
<proteinExistence type="inferred from homology"/>
<feature type="domain" description="Mur ligase C-terminal" evidence="10">
    <location>
        <begin position="339"/>
        <end position="469"/>
    </location>
</feature>
<comment type="subcellular location">
    <subcellularLocation>
        <location evidence="7 8">Cytoplasm</location>
    </subcellularLocation>
</comment>
<keyword evidence="4 7" id="KW-0573">Peptidoglycan synthesis</keyword>
<feature type="binding site" evidence="7">
    <location>
        <position position="38"/>
    </location>
    <ligand>
        <name>UDP-N-acetyl-alpha-D-muramoyl-L-alanyl-D-glutamate</name>
        <dbReference type="ChEBI" id="CHEBI:83900"/>
    </ligand>
</feature>
<comment type="pathway">
    <text evidence="7 8">Cell wall biogenesis; peptidoglycan biosynthesis.</text>
</comment>
<feature type="binding site" evidence="7">
    <location>
        <position position="467"/>
    </location>
    <ligand>
        <name>meso-2,6-diaminopimelate</name>
        <dbReference type="ChEBI" id="CHEBI:57791"/>
    </ligand>
</feature>
<feature type="binding site" evidence="7">
    <location>
        <position position="193"/>
    </location>
    <ligand>
        <name>UDP-N-acetyl-alpha-D-muramoyl-L-alanyl-D-glutamate</name>
        <dbReference type="ChEBI" id="CHEBI:83900"/>
    </ligand>
</feature>
<dbReference type="NCBIfam" id="NF001124">
    <property type="entry name" value="PRK00139.1-2"/>
    <property type="match status" value="1"/>
</dbReference>
<evidence type="ECO:0000256" key="5">
    <source>
        <dbReference type="ARBA" id="ARBA00023306"/>
    </source>
</evidence>
<dbReference type="HAMAP" id="MF_00208">
    <property type="entry name" value="MurE"/>
    <property type="match status" value="1"/>
</dbReference>
<dbReference type="GO" id="GO:0000287">
    <property type="term" value="F:magnesium ion binding"/>
    <property type="evidence" value="ECO:0007669"/>
    <property type="project" value="UniProtKB-UniRule"/>
</dbReference>
<dbReference type="InterPro" id="IPR000713">
    <property type="entry name" value="Mur_ligase_N"/>
</dbReference>
<dbReference type="PANTHER" id="PTHR23135">
    <property type="entry name" value="MUR LIGASE FAMILY MEMBER"/>
    <property type="match status" value="1"/>
</dbReference>
<evidence type="ECO:0000256" key="1">
    <source>
        <dbReference type="ARBA" id="ARBA00005898"/>
    </source>
</evidence>
<dbReference type="GO" id="GO:0005737">
    <property type="term" value="C:cytoplasm"/>
    <property type="evidence" value="ECO:0007669"/>
    <property type="project" value="UniProtKB-SubCell"/>
</dbReference>
<keyword evidence="7" id="KW-0067">ATP-binding</keyword>
<keyword evidence="2 7" id="KW-0132">Cell division</keyword>
<keyword evidence="7 12" id="KW-0436">Ligase</keyword>
<dbReference type="GO" id="GO:0071555">
    <property type="term" value="P:cell wall organization"/>
    <property type="evidence" value="ECO:0007669"/>
    <property type="project" value="UniProtKB-KW"/>
</dbReference>
<protein>
    <recommendedName>
        <fullName evidence="7">UDP-N-acetylmuramoyl-L-alanyl-D-glutamate--2,6-diaminopimelate ligase</fullName>
        <ecNumber evidence="7">6.3.2.13</ecNumber>
    </recommendedName>
    <alternativeName>
        <fullName evidence="7">Meso-A2pm-adding enzyme</fullName>
    </alternativeName>
    <alternativeName>
        <fullName evidence="7">Meso-diaminopimelate-adding enzyme</fullName>
    </alternativeName>
    <alternativeName>
        <fullName evidence="7">UDP-MurNAc-L-Ala-D-Glu:meso-diaminopimelate ligase</fullName>
    </alternativeName>
    <alternativeName>
        <fullName evidence="7">UDP-MurNAc-tripeptide synthetase</fullName>
    </alternativeName>
    <alternativeName>
        <fullName evidence="7">UDP-N-acetylmuramyl-tripeptide synthetase</fullName>
    </alternativeName>
</protein>
<dbReference type="PANTHER" id="PTHR23135:SF4">
    <property type="entry name" value="UDP-N-ACETYLMURAMOYL-L-ALANYL-D-GLUTAMATE--2,6-DIAMINOPIMELATE LIGASE MURE HOMOLOG, CHLOROPLASTIC"/>
    <property type="match status" value="1"/>
</dbReference>
<keyword evidence="6 7" id="KW-0961">Cell wall biogenesis/degradation</keyword>
<keyword evidence="3 7" id="KW-0133">Cell shape</keyword>
<feature type="binding site" evidence="7">
    <location>
        <position position="187"/>
    </location>
    <ligand>
        <name>UDP-N-acetyl-alpha-D-muramoyl-L-alanyl-D-glutamate</name>
        <dbReference type="ChEBI" id="CHEBI:83900"/>
    </ligand>
</feature>
<dbReference type="AlphaFoldDB" id="A0A2T0VSH8"/>
<reference evidence="12 13" key="1">
    <citation type="submission" date="2018-03" db="EMBL/GenBank/DDBJ databases">
        <title>Comparative analysis of microorganisms from saline springs in Andes Mountain Range, Colombia.</title>
        <authorList>
            <person name="Rubin E."/>
        </authorList>
    </citation>
    <scope>NUCLEOTIDE SEQUENCE [LARGE SCALE GENOMIC DNA]</scope>
    <source>
        <strain evidence="12 13">USBA 854</strain>
    </source>
</reference>
<dbReference type="Gene3D" id="3.40.1390.10">
    <property type="entry name" value="MurE/MurF, N-terminal domain"/>
    <property type="match status" value="1"/>
</dbReference>
<dbReference type="SUPFAM" id="SSF63418">
    <property type="entry name" value="MurE/MurF N-terminal domain"/>
    <property type="match status" value="1"/>
</dbReference>
<dbReference type="InterPro" id="IPR036565">
    <property type="entry name" value="Mur-like_cat_sf"/>
</dbReference>
<evidence type="ECO:0000259" key="9">
    <source>
        <dbReference type="Pfam" id="PF01225"/>
    </source>
</evidence>
<dbReference type="InterPro" id="IPR036615">
    <property type="entry name" value="Mur_ligase_C_dom_sf"/>
</dbReference>
<comment type="similarity">
    <text evidence="1 7">Belongs to the MurCDEF family. MurE subfamily.</text>
</comment>
<feature type="modified residue" description="N6-carboxylysine" evidence="7">
    <location>
        <position position="227"/>
    </location>
</feature>
<dbReference type="SUPFAM" id="SSF53623">
    <property type="entry name" value="MurD-like peptide ligases, catalytic domain"/>
    <property type="match status" value="1"/>
</dbReference>
<keyword evidence="7" id="KW-0963">Cytoplasm</keyword>
<dbReference type="Gene3D" id="3.40.1190.10">
    <property type="entry name" value="Mur-like, catalytic domain"/>
    <property type="match status" value="1"/>
</dbReference>
<dbReference type="Proteomes" id="UP000239896">
    <property type="component" value="Unassembled WGS sequence"/>
</dbReference>
<feature type="domain" description="Mur ligase central" evidence="11">
    <location>
        <begin position="116"/>
        <end position="316"/>
    </location>
</feature>
<feature type="domain" description="Mur ligase N-terminal catalytic" evidence="9">
    <location>
        <begin position="36"/>
        <end position="78"/>
    </location>
</feature>
<comment type="PTM">
    <text evidence="7">Carboxylation is probably crucial for Mg(2+) binding and, consequently, for the gamma-phosphate positioning of ATP.</text>
</comment>
<feature type="binding site" evidence="7">
    <location>
        <position position="390"/>
    </location>
    <ligand>
        <name>meso-2,6-diaminopimelate</name>
        <dbReference type="ChEBI" id="CHEBI:57791"/>
    </ligand>
</feature>
<evidence type="ECO:0000256" key="6">
    <source>
        <dbReference type="ARBA" id="ARBA00023316"/>
    </source>
</evidence>
<dbReference type="InterPro" id="IPR004101">
    <property type="entry name" value="Mur_ligase_C"/>
</dbReference>
<feature type="binding site" evidence="7">
    <location>
        <position position="195"/>
    </location>
    <ligand>
        <name>UDP-N-acetyl-alpha-D-muramoyl-L-alanyl-D-glutamate</name>
        <dbReference type="ChEBI" id="CHEBI:83900"/>
    </ligand>
</feature>
<evidence type="ECO:0000313" key="13">
    <source>
        <dbReference type="Proteomes" id="UP000239896"/>
    </source>
</evidence>
<feature type="binding site" evidence="7">
    <location>
        <position position="36"/>
    </location>
    <ligand>
        <name>UDP-N-acetyl-alpha-D-muramoyl-L-alanyl-D-glutamate</name>
        <dbReference type="ChEBI" id="CHEBI:83900"/>
    </ligand>
</feature>